<comment type="caution">
    <text evidence="1">The sequence shown here is derived from an EMBL/GenBank/DDBJ whole genome shotgun (WGS) entry which is preliminary data.</text>
</comment>
<gene>
    <name evidence="1" type="ORF">DDZ18_02615</name>
</gene>
<dbReference type="AlphaFoldDB" id="A0A2U2BWZ3"/>
<dbReference type="Pfam" id="PF08734">
    <property type="entry name" value="GYD"/>
    <property type="match status" value="1"/>
</dbReference>
<keyword evidence="2" id="KW-1185">Reference proteome</keyword>
<dbReference type="OrthoDB" id="1550863at2"/>
<evidence type="ECO:0000313" key="2">
    <source>
        <dbReference type="Proteomes" id="UP000245168"/>
    </source>
</evidence>
<accession>A0A2U2BWZ3</accession>
<dbReference type="Proteomes" id="UP000245168">
    <property type="component" value="Unassembled WGS sequence"/>
</dbReference>
<reference evidence="2" key="1">
    <citation type="submission" date="2018-05" db="EMBL/GenBank/DDBJ databases">
        <authorList>
            <person name="Liu B.-T."/>
        </authorList>
    </citation>
    <scope>NUCLEOTIDE SEQUENCE [LARGE SCALE GENOMIC DNA]</scope>
    <source>
        <strain evidence="2">WD6-1</strain>
    </source>
</reference>
<name>A0A2U2BWZ3_9PROT</name>
<proteinExistence type="predicted"/>
<organism evidence="1 2">
    <name type="scientific">Marinicauda salina</name>
    <dbReference type="NCBI Taxonomy" id="2135793"/>
    <lineage>
        <taxon>Bacteria</taxon>
        <taxon>Pseudomonadati</taxon>
        <taxon>Pseudomonadota</taxon>
        <taxon>Alphaproteobacteria</taxon>
        <taxon>Maricaulales</taxon>
        <taxon>Maricaulaceae</taxon>
        <taxon>Marinicauda</taxon>
    </lineage>
</organism>
<dbReference type="InterPro" id="IPR014845">
    <property type="entry name" value="GYD/TTHA1554"/>
</dbReference>
<sequence>MSTYIMLTRLSHEALKSPSSLQELERQVKERLDAECPDVEWKDSYAVLGPADYLDIFEAPDNAAATKVATIIRTFGHAETEIWGATPWDEFKEMARYLPPAAREGG</sequence>
<evidence type="ECO:0000313" key="1">
    <source>
        <dbReference type="EMBL" id="PWE18517.1"/>
    </source>
</evidence>
<dbReference type="EMBL" id="QEXV01000001">
    <property type="protein sequence ID" value="PWE18517.1"/>
    <property type="molecule type" value="Genomic_DNA"/>
</dbReference>
<dbReference type="RefSeq" id="WP_109251792.1">
    <property type="nucleotide sequence ID" value="NZ_QEXV01000001.1"/>
</dbReference>
<protein>
    <submittedName>
        <fullName evidence="1">GYD family protein</fullName>
    </submittedName>
</protein>